<evidence type="ECO:0000313" key="1">
    <source>
        <dbReference type="EMBL" id="AMK54257.1"/>
    </source>
</evidence>
<sequence>MNRKAGSASCRPNGFTIVEMMVVLLMVSVLAVFTASVKPVPLVVFMKTLESSILEQQVKAYAMNEERHLEITGNALRTEDGETGFPSGTVCTPFSWHYTGNGTISQGGTVNCTNGEEDHSLVFRIGAGRVTIR</sequence>
<accession>A0A140DUD0</accession>
<dbReference type="EMBL" id="CP011391">
    <property type="protein sequence ID" value="AMK54257.1"/>
    <property type="molecule type" value="Genomic_DNA"/>
</dbReference>
<dbReference type="Pfam" id="PF07963">
    <property type="entry name" value="N_methyl"/>
    <property type="match status" value="1"/>
</dbReference>
<dbReference type="AlphaFoldDB" id="A0A140DUD0"/>
<dbReference type="OrthoDB" id="1654438at2"/>
<evidence type="ECO:0008006" key="3">
    <source>
        <dbReference type="Google" id="ProtNLM"/>
    </source>
</evidence>
<organism evidence="1 2">
    <name type="scientific">Faecalibaculum rodentium</name>
    <dbReference type="NCBI Taxonomy" id="1702221"/>
    <lineage>
        <taxon>Bacteria</taxon>
        <taxon>Bacillati</taxon>
        <taxon>Bacillota</taxon>
        <taxon>Erysipelotrichia</taxon>
        <taxon>Erysipelotrichales</taxon>
        <taxon>Erysipelotrichaceae</taxon>
        <taxon>Faecalibaculum</taxon>
    </lineage>
</organism>
<dbReference type="STRING" id="1702221.AALO17_11230"/>
<dbReference type="NCBIfam" id="TIGR02532">
    <property type="entry name" value="IV_pilin_GFxxxE"/>
    <property type="match status" value="1"/>
</dbReference>
<reference evidence="1 2" key="1">
    <citation type="journal article" date="2016" name="Gut Pathog.">
        <title>Whole genome sequencing of "Faecalibaculum rodentium" ALO17, isolated from C57BL/6J laboratory mouse feces.</title>
        <authorList>
            <person name="Lim S."/>
            <person name="Chang D.H."/>
            <person name="Ahn S."/>
            <person name="Kim B.C."/>
        </authorList>
    </citation>
    <scope>NUCLEOTIDE SEQUENCE [LARGE SCALE GENOMIC DNA]</scope>
    <source>
        <strain evidence="1 2">Alo17</strain>
    </source>
</reference>
<dbReference type="InterPro" id="IPR012902">
    <property type="entry name" value="N_methyl_site"/>
</dbReference>
<keyword evidence="2" id="KW-1185">Reference proteome</keyword>
<protein>
    <recommendedName>
        <fullName evidence="3">Prepilin-type N-terminal cleavage/methylation domain-containing protein</fullName>
    </recommendedName>
</protein>
<dbReference type="KEGG" id="fro:AALO17_11230"/>
<proteinExistence type="predicted"/>
<gene>
    <name evidence="1" type="ORF">AALO17_11230</name>
</gene>
<dbReference type="GeneID" id="78477881"/>
<evidence type="ECO:0000313" key="2">
    <source>
        <dbReference type="Proteomes" id="UP000069771"/>
    </source>
</evidence>
<dbReference type="RefSeq" id="WP_067556376.1">
    <property type="nucleotide sequence ID" value="NZ_CAMNXC010000016.1"/>
</dbReference>
<dbReference type="Proteomes" id="UP000069771">
    <property type="component" value="Chromosome"/>
</dbReference>
<name>A0A140DUD0_9FIRM</name>